<comment type="caution">
    <text evidence="9">Lacks conserved residue(s) required for the propagation of feature annotation.</text>
</comment>
<dbReference type="RefSeq" id="WP_055038065.1">
    <property type="nucleotide sequence ID" value="NZ_AP014854.2"/>
</dbReference>
<evidence type="ECO:0000256" key="2">
    <source>
        <dbReference type="ARBA" id="ARBA00022475"/>
    </source>
</evidence>
<name>A0A182D3V4_BLAVI</name>
<dbReference type="OrthoDB" id="9810259at2"/>
<dbReference type="EMBL" id="AP014854">
    <property type="protein sequence ID" value="BAR99591.1"/>
    <property type="molecule type" value="Genomic_DNA"/>
</dbReference>
<dbReference type="NCBIfam" id="TIGR00077">
    <property type="entry name" value="lspA"/>
    <property type="match status" value="1"/>
</dbReference>
<accession>A0A182D3V4</accession>
<evidence type="ECO:0000256" key="11">
    <source>
        <dbReference type="RuleBase" id="RU004181"/>
    </source>
</evidence>
<keyword evidence="12" id="KW-0449">Lipoprotein</keyword>
<organism evidence="12">
    <name type="scientific">Blastochloris viridis</name>
    <name type="common">Rhodopseudomonas viridis</name>
    <dbReference type="NCBI Taxonomy" id="1079"/>
    <lineage>
        <taxon>Bacteria</taxon>
        <taxon>Pseudomonadati</taxon>
        <taxon>Pseudomonadota</taxon>
        <taxon>Alphaproteobacteria</taxon>
        <taxon>Hyphomicrobiales</taxon>
        <taxon>Blastochloridaceae</taxon>
        <taxon>Blastochloris</taxon>
    </lineage>
</organism>
<keyword evidence="5 9" id="KW-0064">Aspartyl protease</keyword>
<dbReference type="PRINTS" id="PR00781">
    <property type="entry name" value="LIPOSIGPTASE"/>
</dbReference>
<evidence type="ECO:0000256" key="1">
    <source>
        <dbReference type="ARBA" id="ARBA00006139"/>
    </source>
</evidence>
<comment type="pathway">
    <text evidence="9">Protein modification; lipoprotein biosynthesis (signal peptide cleavage).</text>
</comment>
<feature type="active site" evidence="9">
    <location>
        <position position="121"/>
    </location>
</feature>
<keyword evidence="8 9" id="KW-0472">Membrane</keyword>
<feature type="transmembrane region" description="Helical" evidence="9">
    <location>
        <begin position="67"/>
        <end position="88"/>
    </location>
</feature>
<evidence type="ECO:0000256" key="4">
    <source>
        <dbReference type="ARBA" id="ARBA00022692"/>
    </source>
</evidence>
<keyword evidence="2 9" id="KW-1003">Cell membrane</keyword>
<feature type="transmembrane region" description="Helical" evidence="9">
    <location>
        <begin position="130"/>
        <end position="151"/>
    </location>
</feature>
<reference evidence="12" key="1">
    <citation type="journal article" date="2015" name="Genome Announc.">
        <title>Complete Genome Sequence of the Bacteriochlorophyll b-Producing Photosynthetic Bacterium Blastochloris viridis.</title>
        <authorList>
            <person name="Tsukatani Y."/>
            <person name="Hirose Y."/>
            <person name="Harada J."/>
            <person name="Misawa N."/>
            <person name="Mori K."/>
            <person name="Inoue K."/>
            <person name="Tamiaki H."/>
        </authorList>
    </citation>
    <scope>NUCLEOTIDE SEQUENCE [LARGE SCALE GENOMIC DNA]</scope>
    <source>
        <strain evidence="12">DSM 133</strain>
    </source>
</reference>
<dbReference type="GO" id="GO:0006508">
    <property type="term" value="P:proteolysis"/>
    <property type="evidence" value="ECO:0007669"/>
    <property type="project" value="UniProtKB-KW"/>
</dbReference>
<dbReference type="InterPro" id="IPR001872">
    <property type="entry name" value="Peptidase_A8"/>
</dbReference>
<dbReference type="EC" id="3.4.23.36" evidence="9"/>
<comment type="function">
    <text evidence="9 10">This protein specifically catalyzes the removal of signal peptides from prolipoproteins.</text>
</comment>
<comment type="catalytic activity">
    <reaction evidence="9 10">
        <text>Release of signal peptides from bacterial membrane prolipoproteins. Hydrolyzes -Xaa-Yaa-Zaa-|-(S,diacylglyceryl)Cys-, in which Xaa is hydrophobic (preferably Leu), and Yaa (Ala or Ser) and Zaa (Gly or Ala) have small, neutral side chains.</text>
        <dbReference type="EC" id="3.4.23.36"/>
    </reaction>
</comment>
<dbReference type="PATRIC" id="fig|1079.6.peg.2833"/>
<evidence type="ECO:0000256" key="7">
    <source>
        <dbReference type="ARBA" id="ARBA00022989"/>
    </source>
</evidence>
<evidence type="ECO:0000256" key="6">
    <source>
        <dbReference type="ARBA" id="ARBA00022801"/>
    </source>
</evidence>
<keyword evidence="4 9" id="KW-0812">Transmembrane</keyword>
<gene>
    <name evidence="9" type="primary">lspA</name>
    <name evidence="12" type="ORF">BV133_1998</name>
</gene>
<evidence type="ECO:0000256" key="8">
    <source>
        <dbReference type="ARBA" id="ARBA00023136"/>
    </source>
</evidence>
<comment type="subcellular location">
    <subcellularLocation>
        <location evidence="9">Cell membrane</location>
        <topology evidence="9">Multi-pass membrane protein</topology>
    </subcellularLocation>
</comment>
<proteinExistence type="inferred from homology"/>
<dbReference type="GO" id="GO:0005886">
    <property type="term" value="C:plasma membrane"/>
    <property type="evidence" value="ECO:0007669"/>
    <property type="project" value="UniProtKB-SubCell"/>
</dbReference>
<keyword evidence="6 9" id="KW-0378">Hydrolase</keyword>
<evidence type="ECO:0000256" key="10">
    <source>
        <dbReference type="RuleBase" id="RU000594"/>
    </source>
</evidence>
<evidence type="ECO:0000256" key="3">
    <source>
        <dbReference type="ARBA" id="ARBA00022670"/>
    </source>
</evidence>
<comment type="similarity">
    <text evidence="1 9 11">Belongs to the peptidase A8 family.</text>
</comment>
<dbReference type="PROSITE" id="PS00855">
    <property type="entry name" value="SPASE_II"/>
    <property type="match status" value="1"/>
</dbReference>
<keyword evidence="3 9" id="KW-0645">Protease</keyword>
<protein>
    <recommendedName>
        <fullName evidence="9">Lipoprotein signal peptidase</fullName>
        <ecNumber evidence="9">3.4.23.36</ecNumber>
    </recommendedName>
    <alternativeName>
        <fullName evidence="9">Prolipoprotein signal peptidase</fullName>
    </alternativeName>
    <alternativeName>
        <fullName evidence="9">Signal peptidase II</fullName>
        <shortName evidence="9">SPase II</shortName>
    </alternativeName>
</protein>
<dbReference type="GO" id="GO:0004190">
    <property type="term" value="F:aspartic-type endopeptidase activity"/>
    <property type="evidence" value="ECO:0007669"/>
    <property type="project" value="UniProtKB-UniRule"/>
</dbReference>
<sequence>MTRPRHLTLGLIAILFTLALDQGFKLWMLFGFDIADRGIVSVGPYLDLVMAWNKGISYGLFQQDGEVGRWVLVAIKAAAAVVFGAWLLKAETRPTALGLGLVIGGALGNGIDRVLWGAVADFFSFHVGSFRWYVFNLADAAIVLGVILLLYDALLGPAAKKPA</sequence>
<feature type="transmembrane region" description="Helical" evidence="9">
    <location>
        <begin position="95"/>
        <end position="118"/>
    </location>
</feature>
<dbReference type="PANTHER" id="PTHR33695:SF1">
    <property type="entry name" value="LIPOPROTEIN SIGNAL PEPTIDASE"/>
    <property type="match status" value="1"/>
</dbReference>
<feature type="active site" evidence="9">
    <location>
        <position position="139"/>
    </location>
</feature>
<evidence type="ECO:0000313" key="12">
    <source>
        <dbReference type="EMBL" id="BAR99591.1"/>
    </source>
</evidence>
<evidence type="ECO:0000256" key="5">
    <source>
        <dbReference type="ARBA" id="ARBA00022750"/>
    </source>
</evidence>
<evidence type="ECO:0000256" key="9">
    <source>
        <dbReference type="HAMAP-Rule" id="MF_00161"/>
    </source>
</evidence>
<keyword evidence="7 9" id="KW-1133">Transmembrane helix</keyword>
<dbReference type="UniPathway" id="UPA00665"/>
<dbReference type="HAMAP" id="MF_00161">
    <property type="entry name" value="LspA"/>
    <property type="match status" value="1"/>
</dbReference>
<dbReference type="KEGG" id="bvr:BVIR_2701"/>
<dbReference type="Pfam" id="PF01252">
    <property type="entry name" value="Peptidase_A8"/>
    <property type="match status" value="1"/>
</dbReference>
<dbReference type="PANTHER" id="PTHR33695">
    <property type="entry name" value="LIPOPROTEIN SIGNAL PEPTIDASE"/>
    <property type="match status" value="1"/>
</dbReference>
<dbReference type="AlphaFoldDB" id="A0A182D3V4"/>